<dbReference type="Pfam" id="PF00498">
    <property type="entry name" value="FHA"/>
    <property type="match status" value="1"/>
</dbReference>
<dbReference type="EMBL" id="OC915098">
    <property type="protein sequence ID" value="CAD7638615.1"/>
    <property type="molecule type" value="Genomic_DNA"/>
</dbReference>
<dbReference type="InterPro" id="IPR036412">
    <property type="entry name" value="HAD-like_sf"/>
</dbReference>
<dbReference type="EMBL" id="CAJPVJ010000273">
    <property type="protein sequence ID" value="CAG2161897.1"/>
    <property type="molecule type" value="Genomic_DNA"/>
</dbReference>
<dbReference type="SUPFAM" id="SSF56784">
    <property type="entry name" value="HAD-like"/>
    <property type="match status" value="1"/>
</dbReference>
<feature type="compositionally biased region" description="Basic and acidic residues" evidence="1">
    <location>
        <begin position="105"/>
        <end position="118"/>
    </location>
</feature>
<feature type="region of interest" description="Disordered" evidence="1">
    <location>
        <begin position="95"/>
        <end position="119"/>
    </location>
</feature>
<dbReference type="InterPro" id="IPR023214">
    <property type="entry name" value="HAD_sf"/>
</dbReference>
<dbReference type="InterPro" id="IPR027417">
    <property type="entry name" value="P-loop_NTPase"/>
</dbReference>
<dbReference type="GO" id="GO:0003690">
    <property type="term" value="F:double-stranded DNA binding"/>
    <property type="evidence" value="ECO:0007669"/>
    <property type="project" value="TreeGrafter"/>
</dbReference>
<dbReference type="InterPro" id="IPR013954">
    <property type="entry name" value="PNK3P"/>
</dbReference>
<dbReference type="Pfam" id="PF13671">
    <property type="entry name" value="AAA_33"/>
    <property type="match status" value="1"/>
</dbReference>
<dbReference type="InterPro" id="IPR008984">
    <property type="entry name" value="SMAD_FHA_dom_sf"/>
</dbReference>
<evidence type="ECO:0000259" key="2">
    <source>
        <dbReference type="Pfam" id="PF00498"/>
    </source>
</evidence>
<sequence length="528" mass="60092">MTKICRLLSTVEGIPHQTVRTGDCLTIGRNRRCRIRDITCSRSHCTVTFDGQHVCVKDCKTHETQNLSNGQLLSGNGFQYKIVFVDQTGDEDEDQMDATNGFHITDNDKSSADTHESNDLDQTMDVTKSSGVTEWMSLCANRVHICKFLGGGRNSASIAAFDFDDTLVTPKSGNKFAIDSDDWRLIDKQLPKKIEKLIERGYRFVVISNQLPISQGRYKLEDIQHRFESALTDIGVPCLVMLAAFDDIYRKPRPGLWQLLANELNDKPIDLTTSFFVGDAAGRKKQLNGRSDHSSVDLLFAANSGIPFLTPERFLTDVKPKIVSSDTSYCGFDISVFRPKKCDNNFIATQFGSDKQYRNISDLLANYSSKLHVIIFCGLPASGKSSFYTNYLQKFGYIYISRDELKTMERCHKKCETSLKNRQNCVIDNINVEPSARKQWVALSEKYSAVPLLFFFDVSVEQSLHNNKFRRIIGVNSPVTDLVIRSQNKNLTKPMATENFETIYKINFVSKFRKQEHELLYFMYLSER</sequence>
<dbReference type="Gene3D" id="3.40.50.300">
    <property type="entry name" value="P-loop containing nucleotide triphosphate hydrolases"/>
    <property type="match status" value="1"/>
</dbReference>
<dbReference type="InterPro" id="IPR000253">
    <property type="entry name" value="FHA_dom"/>
</dbReference>
<evidence type="ECO:0000313" key="3">
    <source>
        <dbReference type="EMBL" id="CAD7638615.1"/>
    </source>
</evidence>
<dbReference type="GO" id="GO:0006281">
    <property type="term" value="P:DNA repair"/>
    <property type="evidence" value="ECO:0007669"/>
    <property type="project" value="TreeGrafter"/>
</dbReference>
<dbReference type="InterPro" id="IPR006551">
    <property type="entry name" value="Polynucleotide_phosphatase"/>
</dbReference>
<feature type="domain" description="FHA" evidence="2">
    <location>
        <begin position="26"/>
        <end position="73"/>
    </location>
</feature>
<dbReference type="CDD" id="cd00060">
    <property type="entry name" value="FHA"/>
    <property type="match status" value="1"/>
</dbReference>
<protein>
    <recommendedName>
        <fullName evidence="2">FHA domain-containing protein</fullName>
    </recommendedName>
</protein>
<dbReference type="AlphaFoldDB" id="A0A7R9QAE9"/>
<dbReference type="Gene3D" id="2.60.200.20">
    <property type="match status" value="1"/>
</dbReference>
<keyword evidence="4" id="KW-1185">Reference proteome</keyword>
<evidence type="ECO:0000313" key="4">
    <source>
        <dbReference type="Proteomes" id="UP000728032"/>
    </source>
</evidence>
<dbReference type="PANTHER" id="PTHR12083:SF9">
    <property type="entry name" value="BIFUNCTIONAL POLYNUCLEOTIDE PHOSPHATASE_KINASE"/>
    <property type="match status" value="1"/>
</dbReference>
<dbReference type="Pfam" id="PF08645">
    <property type="entry name" value="PNK3P"/>
    <property type="match status" value="1"/>
</dbReference>
<dbReference type="SUPFAM" id="SSF49879">
    <property type="entry name" value="SMAD/FHA domain"/>
    <property type="match status" value="1"/>
</dbReference>
<dbReference type="PANTHER" id="PTHR12083">
    <property type="entry name" value="BIFUNCTIONAL POLYNUCLEOTIDE PHOSPHATASE/KINASE"/>
    <property type="match status" value="1"/>
</dbReference>
<dbReference type="GO" id="GO:0046404">
    <property type="term" value="F:ATP-dependent polydeoxyribonucleotide 5'-hydroxyl-kinase activity"/>
    <property type="evidence" value="ECO:0007669"/>
    <property type="project" value="TreeGrafter"/>
</dbReference>
<organism evidence="3">
    <name type="scientific">Oppiella nova</name>
    <dbReference type="NCBI Taxonomy" id="334625"/>
    <lineage>
        <taxon>Eukaryota</taxon>
        <taxon>Metazoa</taxon>
        <taxon>Ecdysozoa</taxon>
        <taxon>Arthropoda</taxon>
        <taxon>Chelicerata</taxon>
        <taxon>Arachnida</taxon>
        <taxon>Acari</taxon>
        <taxon>Acariformes</taxon>
        <taxon>Sarcoptiformes</taxon>
        <taxon>Oribatida</taxon>
        <taxon>Brachypylina</taxon>
        <taxon>Oppioidea</taxon>
        <taxon>Oppiidae</taxon>
        <taxon>Oppiella</taxon>
    </lineage>
</organism>
<dbReference type="InterPro" id="IPR006549">
    <property type="entry name" value="HAD-SF_hydro_IIIA"/>
</dbReference>
<dbReference type="NCBIfam" id="TIGR01662">
    <property type="entry name" value="HAD-SF-IIIA"/>
    <property type="match status" value="1"/>
</dbReference>
<dbReference type="NCBIfam" id="TIGR01664">
    <property type="entry name" value="DNA-3'-Pase"/>
    <property type="match status" value="1"/>
</dbReference>
<accession>A0A7R9QAE9</accession>
<name>A0A7R9QAE9_9ACAR</name>
<gene>
    <name evidence="3" type="ORF">ONB1V03_LOCUS1498</name>
</gene>
<dbReference type="Gene3D" id="3.40.50.1000">
    <property type="entry name" value="HAD superfamily/HAD-like"/>
    <property type="match status" value="1"/>
</dbReference>
<dbReference type="Proteomes" id="UP000728032">
    <property type="component" value="Unassembled WGS sequence"/>
</dbReference>
<dbReference type="OrthoDB" id="19045at2759"/>
<dbReference type="GO" id="GO:0046403">
    <property type="term" value="F:polynucleotide 3'-phosphatase activity"/>
    <property type="evidence" value="ECO:0007669"/>
    <property type="project" value="TreeGrafter"/>
</dbReference>
<evidence type="ECO:0000256" key="1">
    <source>
        <dbReference type="SAM" id="MobiDB-lite"/>
    </source>
</evidence>
<reference evidence="3" key="1">
    <citation type="submission" date="2020-11" db="EMBL/GenBank/DDBJ databases">
        <authorList>
            <person name="Tran Van P."/>
        </authorList>
    </citation>
    <scope>NUCLEOTIDE SEQUENCE</scope>
</reference>
<proteinExistence type="predicted"/>
<dbReference type="SUPFAM" id="SSF52540">
    <property type="entry name" value="P-loop containing nucleoside triphosphate hydrolases"/>
    <property type="match status" value="1"/>
</dbReference>